<dbReference type="Proteomes" id="UP000754226">
    <property type="component" value="Unassembled WGS sequence"/>
</dbReference>
<dbReference type="EMBL" id="JAGZCZ010000017">
    <property type="protein sequence ID" value="MBS5520622.1"/>
    <property type="molecule type" value="Genomic_DNA"/>
</dbReference>
<dbReference type="InterPro" id="IPR036388">
    <property type="entry name" value="WH-like_DNA-bd_sf"/>
</dbReference>
<protein>
    <submittedName>
        <fullName evidence="2">MBL fold metallo-hydrolase</fullName>
    </submittedName>
</protein>
<dbReference type="SUPFAM" id="SSF56281">
    <property type="entry name" value="Metallo-hydrolase/oxidoreductase"/>
    <property type="match status" value="1"/>
</dbReference>
<evidence type="ECO:0000259" key="1">
    <source>
        <dbReference type="SMART" id="SM00849"/>
    </source>
</evidence>
<dbReference type="AlphaFoldDB" id="A0A943EML5"/>
<comment type="caution">
    <text evidence="2">The sequence shown here is derived from an EMBL/GenBank/DDBJ whole genome shotgun (WGS) entry which is preliminary data.</text>
</comment>
<dbReference type="SMART" id="SM00849">
    <property type="entry name" value="Lactamase_B"/>
    <property type="match status" value="1"/>
</dbReference>
<feature type="domain" description="Metallo-beta-lactamase" evidence="1">
    <location>
        <begin position="23"/>
        <end position="230"/>
    </location>
</feature>
<gene>
    <name evidence="2" type="ORF">KHX13_10045</name>
</gene>
<dbReference type="InterPro" id="IPR036866">
    <property type="entry name" value="RibonucZ/Hydroxyglut_hydro"/>
</dbReference>
<sequence length="325" mass="37169">MAEQLANNLWRLEIPLVGNPLKALNSYLITGKRNLLIDTGFNEETCRKAMVEELTAVGVDLARTDIFLTHVHNDHTGQSTFLHRDGCRIYLSRIDGAVMGNLKNPTFWDKRYEKCIQNGFTKEETDGLRRVNPAQTKGPEPFDGYTYLEDGDKLHYGGVDLEAIWTPGHTPGHFCLYAPKEGWLFSGDHILFTISPNICDWEHVADSLGDYLESLGKVENLEAPHPFPSHRRVIGTVKERVKALREHHERRIAEALRIVTEKPGLTPYEIAGRMQWKIRSRNWEEFPIAQKFFAVGETVAHLDYLRLRGKVGYETVEGKNRYRAV</sequence>
<dbReference type="Gene3D" id="3.60.15.10">
    <property type="entry name" value="Ribonuclease Z/Hydroxyacylglutathione hydrolase-like"/>
    <property type="match status" value="1"/>
</dbReference>
<name>A0A943EML5_9FIRM</name>
<dbReference type="InterPro" id="IPR001279">
    <property type="entry name" value="Metallo-B-lactamas"/>
</dbReference>
<accession>A0A943EML5</accession>
<dbReference type="Gene3D" id="1.10.10.10">
    <property type="entry name" value="Winged helix-like DNA-binding domain superfamily/Winged helix DNA-binding domain"/>
    <property type="match status" value="1"/>
</dbReference>
<proteinExistence type="predicted"/>
<reference evidence="2" key="1">
    <citation type="submission" date="2021-02" db="EMBL/GenBank/DDBJ databases">
        <title>Infant gut strain persistence is associated with maternal origin, phylogeny, and functional potential including surface adhesion and iron acquisition.</title>
        <authorList>
            <person name="Lou Y.C."/>
        </authorList>
    </citation>
    <scope>NUCLEOTIDE SEQUENCE</scope>
    <source>
        <strain evidence="2">L3_106_000M1_dasL3_106_000M1_concoct_15</strain>
    </source>
</reference>
<dbReference type="PANTHER" id="PTHR23131">
    <property type="entry name" value="ENDORIBONUCLEASE LACTB2"/>
    <property type="match status" value="1"/>
</dbReference>
<dbReference type="InterPro" id="IPR050662">
    <property type="entry name" value="Sec-metab_biosynth-thioest"/>
</dbReference>
<dbReference type="PANTHER" id="PTHR23131:SF4">
    <property type="entry name" value="METALLO-BETA-LACTAMASE SUPERFAMILY POTEIN"/>
    <property type="match status" value="1"/>
</dbReference>
<evidence type="ECO:0000313" key="3">
    <source>
        <dbReference type="Proteomes" id="UP000754226"/>
    </source>
</evidence>
<organism evidence="2 3">
    <name type="scientific">Acidaminococcus intestini</name>
    <dbReference type="NCBI Taxonomy" id="187327"/>
    <lineage>
        <taxon>Bacteria</taxon>
        <taxon>Bacillati</taxon>
        <taxon>Bacillota</taxon>
        <taxon>Negativicutes</taxon>
        <taxon>Acidaminococcales</taxon>
        <taxon>Acidaminococcaceae</taxon>
        <taxon>Acidaminococcus</taxon>
    </lineage>
</organism>
<dbReference type="Pfam" id="PF00753">
    <property type="entry name" value="Lactamase_B"/>
    <property type="match status" value="1"/>
</dbReference>
<evidence type="ECO:0000313" key="2">
    <source>
        <dbReference type="EMBL" id="MBS5520622.1"/>
    </source>
</evidence>